<dbReference type="RefSeq" id="WP_036163359.1">
    <property type="nucleotide sequence ID" value="NZ_JAMB01000014.1"/>
</dbReference>
<evidence type="ECO:0000313" key="1">
    <source>
        <dbReference type="EMBL" id="ETX09834.1"/>
    </source>
</evidence>
<gene>
    <name evidence="1" type="ORF">MUS1_05490</name>
</gene>
<evidence type="ECO:0008006" key="3">
    <source>
        <dbReference type="Google" id="ProtNLM"/>
    </source>
</evidence>
<proteinExistence type="predicted"/>
<accession>X7E183</accession>
<protein>
    <recommendedName>
        <fullName evidence="3">WYL domain-containing protein</fullName>
    </recommendedName>
</protein>
<dbReference type="OrthoDB" id="8595817at2"/>
<dbReference type="Proteomes" id="UP000054058">
    <property type="component" value="Unassembled WGS sequence"/>
</dbReference>
<evidence type="ECO:0000313" key="2">
    <source>
        <dbReference type="Proteomes" id="UP000054058"/>
    </source>
</evidence>
<sequence>MGTNYTALFRQIEILRAIPDKPGCYISRSTIQVVLEGKGFSVKTRTLQRDLEALEKYFGLSCDKSGKSML</sequence>
<dbReference type="EMBL" id="JAMB01000014">
    <property type="protein sequence ID" value="ETX09834.1"/>
    <property type="molecule type" value="Genomic_DNA"/>
</dbReference>
<keyword evidence="2" id="KW-1185">Reference proteome</keyword>
<reference evidence="1 2" key="1">
    <citation type="submission" date="2014-01" db="EMBL/GenBank/DDBJ databases">
        <title>Marinomonas ushuaiensis DSM 15871 Genome Sequencing.</title>
        <authorList>
            <person name="Lai Q."/>
            <person name="Shao Z.S."/>
        </authorList>
    </citation>
    <scope>NUCLEOTIDE SEQUENCE [LARGE SCALE GENOMIC DNA]</scope>
    <source>
        <strain evidence="1 2">DSM 15871</strain>
    </source>
</reference>
<comment type="caution">
    <text evidence="1">The sequence shown here is derived from an EMBL/GenBank/DDBJ whole genome shotgun (WGS) entry which is preliminary data.</text>
</comment>
<name>X7E183_9GAMM</name>
<dbReference type="AlphaFoldDB" id="X7E183"/>
<organism evidence="1 2">
    <name type="scientific">Marinomonas ushuaiensis DSM 15871</name>
    <dbReference type="NCBI Taxonomy" id="1122207"/>
    <lineage>
        <taxon>Bacteria</taxon>
        <taxon>Pseudomonadati</taxon>
        <taxon>Pseudomonadota</taxon>
        <taxon>Gammaproteobacteria</taxon>
        <taxon>Oceanospirillales</taxon>
        <taxon>Oceanospirillaceae</taxon>
        <taxon>Marinomonas</taxon>
    </lineage>
</organism>